<dbReference type="CDD" id="cd00090">
    <property type="entry name" value="HTH_ARSR"/>
    <property type="match status" value="1"/>
</dbReference>
<dbReference type="Gene3D" id="1.10.10.10">
    <property type="entry name" value="Winged helix-like DNA-binding domain superfamily/Winged helix DNA-binding domain"/>
    <property type="match status" value="1"/>
</dbReference>
<evidence type="ECO:0000256" key="2">
    <source>
        <dbReference type="ARBA" id="ARBA00023125"/>
    </source>
</evidence>
<dbReference type="RefSeq" id="WP_215370916.1">
    <property type="nucleotide sequence ID" value="NZ_JAGTIS010000002.1"/>
</dbReference>
<evidence type="ECO:0000256" key="1">
    <source>
        <dbReference type="ARBA" id="ARBA00023015"/>
    </source>
</evidence>
<sequence>MDKYDRLLLAALIENGRASFADLARRVNLSPPAVADRVAKLEASGVITGYHASVDLAKIGLPIECVIELRIVDHDYKRTQEALEKIPQLTLCHRVTGDACLLIKGAVASMPELQDLIDQIGKYGPTKTSLVLSTPFEQRIPAVLQMQQGKVEVLRPAKG</sequence>
<dbReference type="InterPro" id="IPR019885">
    <property type="entry name" value="Tscrpt_reg_HTH_AsnC-type_CS"/>
</dbReference>
<keyword evidence="1" id="KW-0805">Transcription regulation</keyword>
<dbReference type="SMART" id="SM00344">
    <property type="entry name" value="HTH_ASNC"/>
    <property type="match status" value="1"/>
</dbReference>
<dbReference type="InterPro" id="IPR011008">
    <property type="entry name" value="Dimeric_a/b-barrel"/>
</dbReference>
<dbReference type="PRINTS" id="PR00033">
    <property type="entry name" value="HTHASNC"/>
</dbReference>
<evidence type="ECO:0000313" key="6">
    <source>
        <dbReference type="Proteomes" id="UP001519667"/>
    </source>
</evidence>
<dbReference type="InterPro" id="IPR019888">
    <property type="entry name" value="Tscrpt_reg_AsnC-like"/>
</dbReference>
<evidence type="ECO:0000313" key="5">
    <source>
        <dbReference type="EMBL" id="MBT8765343.1"/>
    </source>
</evidence>
<dbReference type="Proteomes" id="UP001519667">
    <property type="component" value="Unassembled WGS sequence"/>
</dbReference>
<keyword evidence="3" id="KW-0804">Transcription</keyword>
<gene>
    <name evidence="5" type="ORF">J7302_04225</name>
</gene>
<protein>
    <submittedName>
        <fullName evidence="5">Lrp/AsnC family transcriptional regulator</fullName>
    </submittedName>
</protein>
<dbReference type="Gene3D" id="3.30.70.920">
    <property type="match status" value="1"/>
</dbReference>
<dbReference type="PANTHER" id="PTHR30154">
    <property type="entry name" value="LEUCINE-RESPONSIVE REGULATORY PROTEIN"/>
    <property type="match status" value="1"/>
</dbReference>
<dbReference type="SUPFAM" id="SSF54909">
    <property type="entry name" value="Dimeric alpha+beta barrel"/>
    <property type="match status" value="1"/>
</dbReference>
<dbReference type="InterPro" id="IPR011991">
    <property type="entry name" value="ArsR-like_HTH"/>
</dbReference>
<dbReference type="EMBL" id="JAGTIS010000002">
    <property type="protein sequence ID" value="MBT8765343.1"/>
    <property type="molecule type" value="Genomic_DNA"/>
</dbReference>
<name>A0ABS5XCB7_9GAMM</name>
<dbReference type="PROSITE" id="PS50956">
    <property type="entry name" value="HTH_ASNC_2"/>
    <property type="match status" value="1"/>
</dbReference>
<dbReference type="InterPro" id="IPR019887">
    <property type="entry name" value="Tscrpt_reg_AsnC/Lrp_C"/>
</dbReference>
<keyword evidence="2" id="KW-0238">DNA-binding</keyword>
<dbReference type="PROSITE" id="PS00519">
    <property type="entry name" value="HTH_ASNC_1"/>
    <property type="match status" value="1"/>
</dbReference>
<dbReference type="InterPro" id="IPR000485">
    <property type="entry name" value="AsnC-type_HTH_dom"/>
</dbReference>
<evidence type="ECO:0000259" key="4">
    <source>
        <dbReference type="PROSITE" id="PS50956"/>
    </source>
</evidence>
<dbReference type="SUPFAM" id="SSF46785">
    <property type="entry name" value="Winged helix' DNA-binding domain"/>
    <property type="match status" value="1"/>
</dbReference>
<comment type="caution">
    <text evidence="5">The sequence shown here is derived from an EMBL/GenBank/DDBJ whole genome shotgun (WGS) entry which is preliminary data.</text>
</comment>
<dbReference type="PANTHER" id="PTHR30154:SF53">
    <property type="entry name" value="HTH-TYPE TRANSCRIPTIONAL REGULATOR LRPC"/>
    <property type="match status" value="1"/>
</dbReference>
<feature type="domain" description="HTH asnC-type" evidence="4">
    <location>
        <begin position="1"/>
        <end position="62"/>
    </location>
</feature>
<dbReference type="Pfam" id="PF13404">
    <property type="entry name" value="HTH_AsnC-type"/>
    <property type="match status" value="1"/>
</dbReference>
<dbReference type="Pfam" id="PF01037">
    <property type="entry name" value="AsnC_trans_reg"/>
    <property type="match status" value="1"/>
</dbReference>
<proteinExistence type="predicted"/>
<reference evidence="5 6" key="1">
    <citation type="submission" date="2021-04" db="EMBL/GenBank/DDBJ databases">
        <title>Pseudomonas boanensis sp. nov., a bacterium isolated from river water used for household purposes in Boane District, Mozambique.</title>
        <authorList>
            <person name="Nicklasson M."/>
            <person name="Martin-Rodriguez A.J."/>
            <person name="Thorell K."/>
            <person name="Neves L."/>
            <person name="Mussagy A."/>
            <person name="Rydberg H.A."/>
            <person name="Hernroth B."/>
            <person name="Svensson-Stadler L."/>
            <person name="Sjoling A."/>
        </authorList>
    </citation>
    <scope>NUCLEOTIDE SEQUENCE [LARGE SCALE GENOMIC DNA]</scope>
    <source>
        <strain evidence="5 6">DB1</strain>
    </source>
</reference>
<evidence type="ECO:0000256" key="3">
    <source>
        <dbReference type="ARBA" id="ARBA00023163"/>
    </source>
</evidence>
<dbReference type="InterPro" id="IPR036390">
    <property type="entry name" value="WH_DNA-bd_sf"/>
</dbReference>
<accession>A0ABS5XCB7</accession>
<organism evidence="5 6">
    <name type="scientific">Metapseudomonas boanensis</name>
    <dbReference type="NCBI Taxonomy" id="2822138"/>
    <lineage>
        <taxon>Bacteria</taxon>
        <taxon>Pseudomonadati</taxon>
        <taxon>Pseudomonadota</taxon>
        <taxon>Gammaproteobacteria</taxon>
        <taxon>Pseudomonadales</taxon>
        <taxon>Pseudomonadaceae</taxon>
        <taxon>Metapseudomonas</taxon>
    </lineage>
</organism>
<keyword evidence="6" id="KW-1185">Reference proteome</keyword>
<dbReference type="InterPro" id="IPR036388">
    <property type="entry name" value="WH-like_DNA-bd_sf"/>
</dbReference>